<evidence type="ECO:0000256" key="3">
    <source>
        <dbReference type="ARBA" id="ARBA00007707"/>
    </source>
</evidence>
<evidence type="ECO:0000259" key="17">
    <source>
        <dbReference type="Pfam" id="PF25087"/>
    </source>
</evidence>
<reference evidence="18" key="2">
    <citation type="submission" date="2021-04" db="EMBL/GenBank/DDBJ databases">
        <authorList>
            <person name="Gilroy R."/>
        </authorList>
    </citation>
    <scope>NUCLEOTIDE SEQUENCE</scope>
    <source>
        <strain evidence="18">ChiBcec8-14828</strain>
    </source>
</reference>
<keyword evidence="11" id="KW-0573">Peptidoglycan synthesis</keyword>
<evidence type="ECO:0000256" key="8">
    <source>
        <dbReference type="ARBA" id="ARBA00022723"/>
    </source>
</evidence>
<comment type="similarity">
    <text evidence="4">In the N-terminal section; belongs to the N-acetylglucosamine-1-phosphate uridyltransferase family.</text>
</comment>
<dbReference type="InterPro" id="IPR011004">
    <property type="entry name" value="Trimer_LpxA-like_sf"/>
</dbReference>
<dbReference type="GO" id="GO:0019134">
    <property type="term" value="F:glucosamine-1-phosphate N-acetyltransferase activity"/>
    <property type="evidence" value="ECO:0007669"/>
    <property type="project" value="UniProtKB-EC"/>
</dbReference>
<keyword evidence="5" id="KW-0963">Cytoplasm</keyword>
<dbReference type="GO" id="GO:0006048">
    <property type="term" value="P:UDP-N-acetylglucosamine biosynthetic process"/>
    <property type="evidence" value="ECO:0007669"/>
    <property type="project" value="InterPro"/>
</dbReference>
<dbReference type="CDD" id="cd03353">
    <property type="entry name" value="LbH_GlmU_C"/>
    <property type="match status" value="1"/>
</dbReference>
<comment type="catalytic activity">
    <reaction evidence="14">
        <text>alpha-D-glucosamine 1-phosphate + acetyl-CoA = N-acetyl-alpha-D-glucosamine 1-phosphate + CoA + H(+)</text>
        <dbReference type="Rhea" id="RHEA:13725"/>
        <dbReference type="ChEBI" id="CHEBI:15378"/>
        <dbReference type="ChEBI" id="CHEBI:57287"/>
        <dbReference type="ChEBI" id="CHEBI:57288"/>
        <dbReference type="ChEBI" id="CHEBI:57776"/>
        <dbReference type="ChEBI" id="CHEBI:58516"/>
        <dbReference type="EC" id="2.3.1.157"/>
    </reaction>
</comment>
<protein>
    <submittedName>
        <fullName evidence="18">UDP-N-acetylglucosamine diphosphorylase</fullName>
    </submittedName>
</protein>
<name>A0A9D2M1W2_9FIRM</name>
<evidence type="ECO:0000313" key="19">
    <source>
        <dbReference type="Proteomes" id="UP000824209"/>
    </source>
</evidence>
<feature type="domain" description="Mannose-1-phosphate guanyltransferase C-terminal" evidence="17">
    <location>
        <begin position="98"/>
        <end position="160"/>
    </location>
</feature>
<keyword evidence="8" id="KW-0479">Metal-binding</keyword>
<dbReference type="InterPro" id="IPR038009">
    <property type="entry name" value="GlmU_C_LbH"/>
</dbReference>
<evidence type="ECO:0000256" key="10">
    <source>
        <dbReference type="ARBA" id="ARBA00022960"/>
    </source>
</evidence>
<evidence type="ECO:0000313" key="18">
    <source>
        <dbReference type="EMBL" id="HJB38843.1"/>
    </source>
</evidence>
<evidence type="ECO:0000256" key="16">
    <source>
        <dbReference type="ARBA" id="ARBA00049628"/>
    </source>
</evidence>
<evidence type="ECO:0000256" key="2">
    <source>
        <dbReference type="ARBA" id="ARBA00004496"/>
    </source>
</evidence>
<comment type="function">
    <text evidence="16">Catalyzes the last two sequential reactions in the de novo biosynthetic pathway for UDP-N-acetylglucosamine (UDP-GlcNAc). The C-terminal domain catalyzes the transfer of acetyl group from acetyl coenzyme A to glucosamine-1-phosphate (GlcN-1-P) to produce N-acetylglucosamine-1-phosphate (GlcNAc-1-P), which is converted into UDP-GlcNAc by the transfer of uridine 5-monophosphate (from uridine 5-triphosphate), a reaction catalyzed by the N-terminal domain.</text>
</comment>
<reference evidence="18" key="1">
    <citation type="journal article" date="2021" name="PeerJ">
        <title>Extensive microbial diversity within the chicken gut microbiome revealed by metagenomics and culture.</title>
        <authorList>
            <person name="Gilroy R."/>
            <person name="Ravi A."/>
            <person name="Getino M."/>
            <person name="Pursley I."/>
            <person name="Horton D.L."/>
            <person name="Alikhan N.F."/>
            <person name="Baker D."/>
            <person name="Gharbi K."/>
            <person name="Hall N."/>
            <person name="Watson M."/>
            <person name="Adriaenssens E.M."/>
            <person name="Foster-Nyarko E."/>
            <person name="Jarju S."/>
            <person name="Secka A."/>
            <person name="Antonio M."/>
            <person name="Oren A."/>
            <person name="Chaudhuri R.R."/>
            <person name="La Ragione R."/>
            <person name="Hildebrand F."/>
            <person name="Pallen M.J."/>
        </authorList>
    </citation>
    <scope>NUCLEOTIDE SEQUENCE</scope>
    <source>
        <strain evidence="18">ChiBcec8-14828</strain>
    </source>
</reference>
<comment type="caution">
    <text evidence="18">The sequence shown here is derived from an EMBL/GenBank/DDBJ whole genome shotgun (WGS) entry which is preliminary data.</text>
</comment>
<evidence type="ECO:0000256" key="1">
    <source>
        <dbReference type="ARBA" id="ARBA00001946"/>
    </source>
</evidence>
<keyword evidence="10" id="KW-0133">Cell shape</keyword>
<evidence type="ECO:0000256" key="13">
    <source>
        <dbReference type="ARBA" id="ARBA00023316"/>
    </source>
</evidence>
<evidence type="ECO:0000256" key="4">
    <source>
        <dbReference type="ARBA" id="ARBA00007947"/>
    </source>
</evidence>
<evidence type="ECO:0000256" key="11">
    <source>
        <dbReference type="ARBA" id="ARBA00022984"/>
    </source>
</evidence>
<keyword evidence="9" id="KW-0460">Magnesium</keyword>
<evidence type="ECO:0000256" key="7">
    <source>
        <dbReference type="ARBA" id="ARBA00022695"/>
    </source>
</evidence>
<dbReference type="GO" id="GO:0009252">
    <property type="term" value="P:peptidoglycan biosynthetic process"/>
    <property type="evidence" value="ECO:0007669"/>
    <property type="project" value="UniProtKB-KW"/>
</dbReference>
<dbReference type="PANTHER" id="PTHR43584">
    <property type="entry name" value="NUCLEOTIDYL TRANSFERASE"/>
    <property type="match status" value="1"/>
</dbReference>
<evidence type="ECO:0000256" key="15">
    <source>
        <dbReference type="ARBA" id="ARBA00048493"/>
    </source>
</evidence>
<dbReference type="Proteomes" id="UP000824209">
    <property type="component" value="Unassembled WGS sequence"/>
</dbReference>
<evidence type="ECO:0000256" key="12">
    <source>
        <dbReference type="ARBA" id="ARBA00023315"/>
    </source>
</evidence>
<proteinExistence type="inferred from homology"/>
<keyword evidence="12" id="KW-0012">Acyltransferase</keyword>
<comment type="cofactor">
    <cofactor evidence="1">
        <name>Mg(2+)</name>
        <dbReference type="ChEBI" id="CHEBI:18420"/>
    </cofactor>
</comment>
<dbReference type="Gene3D" id="2.160.10.10">
    <property type="entry name" value="Hexapeptide repeat proteins"/>
    <property type="match status" value="1"/>
</dbReference>
<comment type="similarity">
    <text evidence="3">In the C-terminal section; belongs to the transferase hexapeptide repeat family.</text>
</comment>
<keyword evidence="13" id="KW-0961">Cell wall biogenesis/degradation</keyword>
<evidence type="ECO:0000256" key="9">
    <source>
        <dbReference type="ARBA" id="ARBA00022842"/>
    </source>
</evidence>
<dbReference type="PANTHER" id="PTHR43584:SF3">
    <property type="entry name" value="BIFUNCTIONAL PROTEIN GLMU"/>
    <property type="match status" value="1"/>
</dbReference>
<sequence>MEILTGVEAAQAYAERTKRQEETLARHMAAGVVFELLDGVIIEPDVVIAPGAVILPGVILRGKTEIEEGCVIGPNALISNSRIGKNCVINASQVYDSVVEAGASVGPFSHIRPQSHIGPEVHIGDFVEVKNSTIGEKTSVSHLTYIGDSDVGRGCNFGCGVVTVNYDGEKKNRTTVGDYCFVGCNSNLVAPVTLGDGAYTAAGSTITKDVPADALAVARARQENKESWAQKKLEAYKEKKKK</sequence>
<dbReference type="EMBL" id="DWYA01000005">
    <property type="protein sequence ID" value="HJB38843.1"/>
    <property type="molecule type" value="Genomic_DNA"/>
</dbReference>
<dbReference type="GO" id="GO:0003977">
    <property type="term" value="F:UDP-N-acetylglucosamine diphosphorylase activity"/>
    <property type="evidence" value="ECO:0007669"/>
    <property type="project" value="UniProtKB-EC"/>
</dbReference>
<dbReference type="Pfam" id="PF00132">
    <property type="entry name" value="Hexapep"/>
    <property type="match status" value="1"/>
</dbReference>
<dbReference type="Pfam" id="PF14602">
    <property type="entry name" value="Hexapep_2"/>
    <property type="match status" value="1"/>
</dbReference>
<organism evidence="18 19">
    <name type="scientific">Candidatus Ruthenibacterium avium</name>
    <dbReference type="NCBI Taxonomy" id="2838751"/>
    <lineage>
        <taxon>Bacteria</taxon>
        <taxon>Bacillati</taxon>
        <taxon>Bacillota</taxon>
        <taxon>Clostridia</taxon>
        <taxon>Eubacteriales</taxon>
        <taxon>Oscillospiraceae</taxon>
        <taxon>Ruthenibacterium</taxon>
    </lineage>
</organism>
<accession>A0A9D2M1W2</accession>
<keyword evidence="6" id="KW-0808">Transferase</keyword>
<comment type="catalytic activity">
    <reaction evidence="15">
        <text>N-acetyl-alpha-D-glucosamine 1-phosphate + UTP + H(+) = UDP-N-acetyl-alpha-D-glucosamine + diphosphate</text>
        <dbReference type="Rhea" id="RHEA:13509"/>
        <dbReference type="ChEBI" id="CHEBI:15378"/>
        <dbReference type="ChEBI" id="CHEBI:33019"/>
        <dbReference type="ChEBI" id="CHEBI:46398"/>
        <dbReference type="ChEBI" id="CHEBI:57705"/>
        <dbReference type="ChEBI" id="CHEBI:57776"/>
        <dbReference type="EC" id="2.7.7.23"/>
    </reaction>
</comment>
<comment type="subcellular location">
    <subcellularLocation>
        <location evidence="2">Cytoplasm</location>
    </subcellularLocation>
</comment>
<dbReference type="AlphaFoldDB" id="A0A9D2M1W2"/>
<evidence type="ECO:0000256" key="5">
    <source>
        <dbReference type="ARBA" id="ARBA00022490"/>
    </source>
</evidence>
<dbReference type="InterPro" id="IPR056729">
    <property type="entry name" value="GMPPB_C"/>
</dbReference>
<keyword evidence="7" id="KW-0548">Nucleotidyltransferase</keyword>
<dbReference type="GO" id="GO:0005737">
    <property type="term" value="C:cytoplasm"/>
    <property type="evidence" value="ECO:0007669"/>
    <property type="project" value="UniProtKB-SubCell"/>
</dbReference>
<dbReference type="GO" id="GO:0046872">
    <property type="term" value="F:metal ion binding"/>
    <property type="evidence" value="ECO:0007669"/>
    <property type="project" value="UniProtKB-KW"/>
</dbReference>
<dbReference type="GO" id="GO:0008360">
    <property type="term" value="P:regulation of cell shape"/>
    <property type="evidence" value="ECO:0007669"/>
    <property type="project" value="UniProtKB-KW"/>
</dbReference>
<dbReference type="GO" id="GO:0071555">
    <property type="term" value="P:cell wall organization"/>
    <property type="evidence" value="ECO:0007669"/>
    <property type="project" value="UniProtKB-KW"/>
</dbReference>
<evidence type="ECO:0000256" key="14">
    <source>
        <dbReference type="ARBA" id="ARBA00048247"/>
    </source>
</evidence>
<gene>
    <name evidence="18" type="ORF">H9943_00415</name>
</gene>
<evidence type="ECO:0000256" key="6">
    <source>
        <dbReference type="ARBA" id="ARBA00022679"/>
    </source>
</evidence>
<dbReference type="InterPro" id="IPR001451">
    <property type="entry name" value="Hexapep"/>
</dbReference>
<dbReference type="InterPro" id="IPR050065">
    <property type="entry name" value="GlmU-like"/>
</dbReference>
<dbReference type="Pfam" id="PF25087">
    <property type="entry name" value="GMPPB_C"/>
    <property type="match status" value="1"/>
</dbReference>
<dbReference type="SUPFAM" id="SSF51161">
    <property type="entry name" value="Trimeric LpxA-like enzymes"/>
    <property type="match status" value="1"/>
</dbReference>